<proteinExistence type="predicted"/>
<protein>
    <submittedName>
        <fullName evidence="2">Uncharacterized protein</fullName>
    </submittedName>
</protein>
<keyword evidence="3" id="KW-1185">Reference proteome</keyword>
<name>A0A0K1RX75_9CHRO</name>
<dbReference type="EMBL" id="CP011339">
    <property type="protein sequence ID" value="AKV66378.1"/>
    <property type="molecule type" value="Genomic_DNA"/>
</dbReference>
<evidence type="ECO:0000313" key="2">
    <source>
        <dbReference type="EMBL" id="AKV66378.1"/>
    </source>
</evidence>
<feature type="region of interest" description="Disordered" evidence="1">
    <location>
        <begin position="21"/>
        <end position="51"/>
    </location>
</feature>
<dbReference type="KEGG" id="mpk:VL20_1200"/>
<dbReference type="AlphaFoldDB" id="A0A0K1RX75"/>
<gene>
    <name evidence="2" type="ORF">VL20_1200</name>
</gene>
<reference evidence="2 3" key="1">
    <citation type="journal article" date="2016" name="Stand. Genomic Sci.">
        <title>Complete genome sequence and genomic characterization of Microcystis panniformis FACHB 1757 by third-generation sequencing.</title>
        <authorList>
            <person name="Zhang J.Y."/>
            <person name="Guan R."/>
            <person name="Zhang H.J."/>
            <person name="Li H."/>
            <person name="Xiao P."/>
            <person name="Yu G.L."/>
            <person name="Du L."/>
            <person name="Cao D.M."/>
            <person name="Zhu B.C."/>
            <person name="Li R.H."/>
            <person name="Lu Z.H."/>
        </authorList>
    </citation>
    <scope>NUCLEOTIDE SEQUENCE [LARGE SCALE GENOMIC DNA]</scope>
    <source>
        <strain evidence="2 3">FACHB-1757</strain>
    </source>
</reference>
<evidence type="ECO:0000256" key="1">
    <source>
        <dbReference type="SAM" id="MobiDB-lite"/>
    </source>
</evidence>
<evidence type="ECO:0000313" key="3">
    <source>
        <dbReference type="Proteomes" id="UP000068167"/>
    </source>
</evidence>
<accession>A0A0K1RX75</accession>
<organism evidence="2 3">
    <name type="scientific">Microcystis panniformis FACHB-1757</name>
    <dbReference type="NCBI Taxonomy" id="1638788"/>
    <lineage>
        <taxon>Bacteria</taxon>
        <taxon>Bacillati</taxon>
        <taxon>Cyanobacteriota</taxon>
        <taxon>Cyanophyceae</taxon>
        <taxon>Oscillatoriophycideae</taxon>
        <taxon>Chroococcales</taxon>
        <taxon>Microcystaceae</taxon>
        <taxon>Microcystis</taxon>
    </lineage>
</organism>
<sequence>MGFLFVGFPWVYCWGSLRLSARQGKSDRGFPTSRRTVPPARERASTRKSPAIPTAIRRGLDTRSILNLTPKKAIDLTARFLALG</sequence>
<dbReference type="Proteomes" id="UP000068167">
    <property type="component" value="Chromosome"/>
</dbReference>